<dbReference type="InterPro" id="IPR016518">
    <property type="entry name" value="Alpha-L-fucosidase"/>
</dbReference>
<evidence type="ECO:0000313" key="5">
    <source>
        <dbReference type="Proteomes" id="UP000228758"/>
    </source>
</evidence>
<evidence type="ECO:0000313" key="4">
    <source>
        <dbReference type="EMBL" id="PJJ73353.1"/>
    </source>
</evidence>
<protein>
    <submittedName>
        <fullName evidence="4">Alpha-L-fucosidase 2</fullName>
    </submittedName>
</protein>
<dbReference type="SUPFAM" id="SSF48208">
    <property type="entry name" value="Six-hairpin glycosidases"/>
    <property type="match status" value="1"/>
</dbReference>
<dbReference type="AlphaFoldDB" id="A0A2M9CN77"/>
<dbReference type="InterPro" id="IPR027414">
    <property type="entry name" value="GH95_N_dom"/>
</dbReference>
<dbReference type="InterPro" id="IPR054363">
    <property type="entry name" value="GH95_cat"/>
</dbReference>
<dbReference type="Pfam" id="PF21307">
    <property type="entry name" value="Glyco_hydro_95_C"/>
    <property type="match status" value="1"/>
</dbReference>
<accession>A0A2M9CN77</accession>
<dbReference type="OrthoDB" id="9802600at2"/>
<dbReference type="Pfam" id="PF22124">
    <property type="entry name" value="Glyco_hydro_95_cat"/>
    <property type="match status" value="1"/>
</dbReference>
<evidence type="ECO:0000259" key="2">
    <source>
        <dbReference type="Pfam" id="PF21307"/>
    </source>
</evidence>
<dbReference type="Pfam" id="PF14498">
    <property type="entry name" value="Glyco_hyd_65N_2"/>
    <property type="match status" value="1"/>
</dbReference>
<keyword evidence="5" id="KW-1185">Reference proteome</keyword>
<dbReference type="Proteomes" id="UP000228758">
    <property type="component" value="Unassembled WGS sequence"/>
</dbReference>
<reference evidence="4 5" key="1">
    <citation type="submission" date="2017-11" db="EMBL/GenBank/DDBJ databases">
        <title>Genomic Encyclopedia of Archaeal and Bacterial Type Strains, Phase II (KMG-II): From Individual Species to Whole Genera.</title>
        <authorList>
            <person name="Goeker M."/>
        </authorList>
    </citation>
    <scope>NUCLEOTIDE SEQUENCE [LARGE SCALE GENOMIC DNA]</scope>
    <source>
        <strain evidence="4 5">DSM 27393</strain>
    </source>
</reference>
<dbReference type="Gene3D" id="1.50.10.10">
    <property type="match status" value="1"/>
</dbReference>
<feature type="domain" description="Glycosyl hydrolase family 95 N-terminal" evidence="1">
    <location>
        <begin position="19"/>
        <end position="271"/>
    </location>
</feature>
<name>A0A2M9CN77_9MICO</name>
<dbReference type="GO" id="GO:0004560">
    <property type="term" value="F:alpha-L-fucosidase activity"/>
    <property type="evidence" value="ECO:0007669"/>
    <property type="project" value="InterPro"/>
</dbReference>
<dbReference type="GO" id="GO:0005975">
    <property type="term" value="P:carbohydrate metabolic process"/>
    <property type="evidence" value="ECO:0007669"/>
    <property type="project" value="InterPro"/>
</dbReference>
<evidence type="ECO:0000259" key="1">
    <source>
        <dbReference type="Pfam" id="PF14498"/>
    </source>
</evidence>
<evidence type="ECO:0000259" key="3">
    <source>
        <dbReference type="Pfam" id="PF22124"/>
    </source>
</evidence>
<dbReference type="EMBL" id="PGFF01000001">
    <property type="protein sequence ID" value="PJJ73353.1"/>
    <property type="molecule type" value="Genomic_DNA"/>
</dbReference>
<dbReference type="InterPro" id="IPR008928">
    <property type="entry name" value="6-hairpin_glycosidase_sf"/>
</dbReference>
<gene>
    <name evidence="4" type="ORF">CLV46_2939</name>
</gene>
<dbReference type="RefSeq" id="WP_157802347.1">
    <property type="nucleotide sequence ID" value="NZ_PGFF01000001.1"/>
</dbReference>
<feature type="domain" description="Glycosyl hydrolase family 95 catalytic" evidence="3">
    <location>
        <begin position="300"/>
        <end position="717"/>
    </location>
</feature>
<proteinExistence type="predicted"/>
<dbReference type="PANTHER" id="PTHR31084">
    <property type="entry name" value="ALPHA-L-FUCOSIDASE 2"/>
    <property type="match status" value="1"/>
</dbReference>
<sequence length="807" mass="87208">MSDLDLDLGDAQHSLRLRWPEPAREWVEAAPLGNGRTGAMLVGGLDDARLQLNDSTGWSGTPNRTDEALDALVAGGAGPELLAEVRAAIDAGDYRAAERLLYTFEGPWSQEFLPLADLRMTCLAAGVTGGARELDLDRGVLTELFSTPSGEIRRTSWASAPDAAVVVHLDAEHPIELELSLSTPLRPDRVVATDGTLTLGVQLPVDGAPIHEEAVDVPHRYADGSDGYDAYGATSVAVRTDGTVEAVDEALRIRGARRIVLTVSTDTAARAWWNGVAQPSREELIHRTAALAKAAVGRSAQRLFDDHVADLGALLGASSARIGRRRSGSFDVATEVLRGDDDALVATVLFQFGRYVLASSSRPGSPPANLQGIWNDDVRPPWSSNYTININTEMNYWAAESTGLAECHGPLLDLVERISSTGAPAARRLYGTRGWVAHHNTDMWGWSLPVGNGHSPASWAIWMMGGLWLTDHVWQHYAYTLDRGFLRERAWPVLLGAAEFALDWMIDDGRGGLRTVPATSPENLFRGPDGHPESLAESATLDVAVIRALFERVRTAAAVLEVHHPVLDEIDAALPRMPGFAITADGRLREWGTDVVEVDPGHRHMSHMVAVYPLGLIDPESTPELAQAARGTLEQRGPGAMGWSWAWKIALRARLGDAEVARSLLEEASEPFEKDHRRLAPVDGSEWGGLLPNLFSTHPPFQLDGNYGFTAGIREMLLGTREGDVRLLPALPATWPEGELRGARVPGALEVDLAWAEGVPIRLVVRRLHDDAPDRTGVTWAGRQITVALVAGETVVDLMPLVTGAAA</sequence>
<dbReference type="PANTHER" id="PTHR31084:SF0">
    <property type="entry name" value="ALPHA-L-FUCOSIDASE 2"/>
    <property type="match status" value="1"/>
</dbReference>
<dbReference type="InterPro" id="IPR049053">
    <property type="entry name" value="AFCA-like_C"/>
</dbReference>
<dbReference type="PIRSF" id="PIRSF007663">
    <property type="entry name" value="UCP007663"/>
    <property type="match status" value="1"/>
</dbReference>
<comment type="caution">
    <text evidence="4">The sequence shown here is derived from an EMBL/GenBank/DDBJ whole genome shotgun (WGS) entry which is preliminary data.</text>
</comment>
<feature type="domain" description="Alpha fucosidase A-like C-terminal" evidence="2">
    <location>
        <begin position="722"/>
        <end position="765"/>
    </location>
</feature>
<dbReference type="InterPro" id="IPR012341">
    <property type="entry name" value="6hp_glycosidase-like_sf"/>
</dbReference>
<organism evidence="4 5">
    <name type="scientific">Diaminobutyricimonas aerilata</name>
    <dbReference type="NCBI Taxonomy" id="1162967"/>
    <lineage>
        <taxon>Bacteria</taxon>
        <taxon>Bacillati</taxon>
        <taxon>Actinomycetota</taxon>
        <taxon>Actinomycetes</taxon>
        <taxon>Micrococcales</taxon>
        <taxon>Microbacteriaceae</taxon>
        <taxon>Diaminobutyricimonas</taxon>
    </lineage>
</organism>